<dbReference type="GeneID" id="94582751"/>
<dbReference type="EMBL" id="CP017554">
    <property type="protein sequence ID" value="AOW01777.1"/>
    <property type="molecule type" value="Genomic_DNA"/>
</dbReference>
<name>A0A1D8N814_YARLL</name>
<sequence length="80" mass="8992">MGDKTACSALSEEAVVVLNRVPGSRSEPSAVNKQYARIREMQMQKVPTRDEACGMRNVHRKNEMLEATLRNAVWEVSTTQ</sequence>
<dbReference type="AlphaFoldDB" id="A0A1D8N814"/>
<proteinExistence type="predicted"/>
<gene>
    <name evidence="1" type="ORF">YALI1_B21043g</name>
</gene>
<dbReference type="VEuPathDB" id="FungiDB:YALI1_B21043g"/>
<accession>A0A1D8N814</accession>
<evidence type="ECO:0000313" key="2">
    <source>
        <dbReference type="Proteomes" id="UP000182444"/>
    </source>
</evidence>
<dbReference type="Proteomes" id="UP000182444">
    <property type="component" value="Chromosome 1B"/>
</dbReference>
<protein>
    <submittedName>
        <fullName evidence="1">Uncharacterized protein</fullName>
    </submittedName>
</protein>
<dbReference type="RefSeq" id="XP_068138203.1">
    <property type="nucleotide sequence ID" value="XM_068282102.1"/>
</dbReference>
<reference evidence="1 2" key="1">
    <citation type="journal article" date="2016" name="PLoS ONE">
        <title>Sequence Assembly of Yarrowia lipolytica Strain W29/CLIB89 Shows Transposable Element Diversity.</title>
        <authorList>
            <person name="Magnan C."/>
            <person name="Yu J."/>
            <person name="Chang I."/>
            <person name="Jahn E."/>
            <person name="Kanomata Y."/>
            <person name="Wu J."/>
            <person name="Zeller M."/>
            <person name="Oakes M."/>
            <person name="Baldi P."/>
            <person name="Sandmeyer S."/>
        </authorList>
    </citation>
    <scope>NUCLEOTIDE SEQUENCE [LARGE SCALE GENOMIC DNA]</scope>
    <source>
        <strain evidence="2">CLIB89(W29)</strain>
    </source>
</reference>
<organism evidence="1 2">
    <name type="scientific">Yarrowia lipolytica</name>
    <name type="common">Candida lipolytica</name>
    <dbReference type="NCBI Taxonomy" id="4952"/>
    <lineage>
        <taxon>Eukaryota</taxon>
        <taxon>Fungi</taxon>
        <taxon>Dikarya</taxon>
        <taxon>Ascomycota</taxon>
        <taxon>Saccharomycotina</taxon>
        <taxon>Dipodascomycetes</taxon>
        <taxon>Dipodascales</taxon>
        <taxon>Dipodascales incertae sedis</taxon>
        <taxon>Yarrowia</taxon>
    </lineage>
</organism>
<evidence type="ECO:0000313" key="1">
    <source>
        <dbReference type="EMBL" id="AOW01777.1"/>
    </source>
</evidence>